<feature type="region of interest" description="Disordered" evidence="1">
    <location>
        <begin position="1"/>
        <end position="62"/>
    </location>
</feature>
<feature type="compositionally biased region" description="Basic and acidic residues" evidence="1">
    <location>
        <begin position="1"/>
        <end position="11"/>
    </location>
</feature>
<dbReference type="Proteomes" id="UP001349262">
    <property type="component" value="Unassembled WGS sequence"/>
</dbReference>
<proteinExistence type="predicted"/>
<accession>A0ABU7T517</accession>
<dbReference type="NCBIfam" id="NF041886">
    <property type="entry name" value="Rmf_CrpP_fam"/>
    <property type="match status" value="1"/>
</dbReference>
<evidence type="ECO:0008006" key="4">
    <source>
        <dbReference type="Google" id="ProtNLM"/>
    </source>
</evidence>
<keyword evidence="3" id="KW-1185">Reference proteome</keyword>
<feature type="compositionally biased region" description="Basic and acidic residues" evidence="1">
    <location>
        <begin position="53"/>
        <end position="62"/>
    </location>
</feature>
<dbReference type="Pfam" id="PF04957">
    <property type="entry name" value="RMF"/>
    <property type="match status" value="1"/>
</dbReference>
<sequence>MSENDPHRQPEDTIAEGARARAQGRPRDACPYPRDTPERTGWLEGYDGSPADRAPDQRLDAG</sequence>
<gene>
    <name evidence="2" type="ORF">MRSR164_02085</name>
</gene>
<reference evidence="2 3" key="1">
    <citation type="journal article" date="2012" name="Genet. Mol. Biol.">
        <title>Analysis of 16S rRNA and mxaF genes revealing insights into Methylobacterium niche-specific plant association.</title>
        <authorList>
            <person name="Dourado M.N."/>
            <person name="Andreote F.D."/>
            <person name="Dini-Andreote F."/>
            <person name="Conti R."/>
            <person name="Araujo J.M."/>
            <person name="Araujo W.L."/>
        </authorList>
    </citation>
    <scope>NUCLEOTIDE SEQUENCE [LARGE SCALE GENOMIC DNA]</scope>
    <source>
        <strain evidence="2 3">SR1.6/4</strain>
    </source>
</reference>
<organism evidence="2 3">
    <name type="scientific">Methylobacterium radiotolerans</name>
    <dbReference type="NCBI Taxonomy" id="31998"/>
    <lineage>
        <taxon>Bacteria</taxon>
        <taxon>Pseudomonadati</taxon>
        <taxon>Pseudomonadota</taxon>
        <taxon>Alphaproteobacteria</taxon>
        <taxon>Hyphomicrobiales</taxon>
        <taxon>Methylobacteriaceae</taxon>
        <taxon>Methylobacterium</taxon>
    </lineage>
</organism>
<comment type="caution">
    <text evidence="2">The sequence shown here is derived from an EMBL/GenBank/DDBJ whole genome shotgun (WGS) entry which is preliminary data.</text>
</comment>
<dbReference type="EMBL" id="MLBY01000002">
    <property type="protein sequence ID" value="MEE7455643.1"/>
    <property type="molecule type" value="Genomic_DNA"/>
</dbReference>
<protein>
    <recommendedName>
        <fullName evidence="4">Ribosome modulation factor</fullName>
    </recommendedName>
</protein>
<name>A0ABU7T517_9HYPH</name>
<dbReference type="InterPro" id="IPR007040">
    <property type="entry name" value="Ribosome_modulation_factor"/>
</dbReference>
<evidence type="ECO:0000313" key="3">
    <source>
        <dbReference type="Proteomes" id="UP001349262"/>
    </source>
</evidence>
<evidence type="ECO:0000256" key="1">
    <source>
        <dbReference type="SAM" id="MobiDB-lite"/>
    </source>
</evidence>
<evidence type="ECO:0000313" key="2">
    <source>
        <dbReference type="EMBL" id="MEE7455643.1"/>
    </source>
</evidence>